<dbReference type="InterPro" id="IPR013216">
    <property type="entry name" value="Methyltransf_11"/>
</dbReference>
<dbReference type="SUPFAM" id="SSF53335">
    <property type="entry name" value="S-adenosyl-L-methionine-dependent methyltransferases"/>
    <property type="match status" value="1"/>
</dbReference>
<dbReference type="PANTHER" id="PTHR45036">
    <property type="entry name" value="METHYLTRANSFERASE LIKE 7B"/>
    <property type="match status" value="1"/>
</dbReference>
<keyword evidence="2" id="KW-0808">Transferase</keyword>
<comment type="caution">
    <text evidence="2">The sequence shown here is derived from an EMBL/GenBank/DDBJ whole genome shotgun (WGS) entry which is preliminary data.</text>
</comment>
<sequence>MEPIRKELVGQAKGLVLEVGAGNGLNFAYYNPALVERVEATEPDSAMLRYARTRATAAPVPIKLTQTPVEQLPFADEYFDSVVCTLVFCSVNDPLKGLQEIRRVLKPGGQLLLVEHVRARVPFNAFIQDLITPLTRLFLGNCHWNRNTEQTVQAAGFQEITRERSMPVGELMPLVTIQASR</sequence>
<dbReference type="GO" id="GO:0032259">
    <property type="term" value="P:methylation"/>
    <property type="evidence" value="ECO:0007669"/>
    <property type="project" value="UniProtKB-KW"/>
</dbReference>
<name>A0A402AZ91_9CHLR</name>
<accession>A0A402AZ91</accession>
<keyword evidence="2" id="KW-0489">Methyltransferase</keyword>
<organism evidence="2 3">
    <name type="scientific">Dictyobacter kobayashii</name>
    <dbReference type="NCBI Taxonomy" id="2014872"/>
    <lineage>
        <taxon>Bacteria</taxon>
        <taxon>Bacillati</taxon>
        <taxon>Chloroflexota</taxon>
        <taxon>Ktedonobacteria</taxon>
        <taxon>Ktedonobacterales</taxon>
        <taxon>Dictyobacteraceae</taxon>
        <taxon>Dictyobacter</taxon>
    </lineage>
</organism>
<gene>
    <name evidence="2" type="ORF">KDK_81930</name>
</gene>
<reference evidence="3" key="1">
    <citation type="submission" date="2018-12" db="EMBL/GenBank/DDBJ databases">
        <title>Tengunoibacter tsumagoiensis gen. nov., sp. nov., Dictyobacter kobayashii sp. nov., D. alpinus sp. nov., and D. joshuensis sp. nov. and description of Dictyobacteraceae fam. nov. within the order Ktedonobacterales isolated from Tengu-no-mugimeshi.</title>
        <authorList>
            <person name="Wang C.M."/>
            <person name="Zheng Y."/>
            <person name="Sakai Y."/>
            <person name="Toyoda A."/>
            <person name="Minakuchi Y."/>
            <person name="Abe K."/>
            <person name="Yokota A."/>
            <person name="Yabe S."/>
        </authorList>
    </citation>
    <scope>NUCLEOTIDE SEQUENCE [LARGE SCALE GENOMIC DNA]</scope>
    <source>
        <strain evidence="3">Uno11</strain>
    </source>
</reference>
<dbReference type="GO" id="GO:0008757">
    <property type="term" value="F:S-adenosylmethionine-dependent methyltransferase activity"/>
    <property type="evidence" value="ECO:0007669"/>
    <property type="project" value="InterPro"/>
</dbReference>
<proteinExistence type="predicted"/>
<dbReference type="Pfam" id="PF08241">
    <property type="entry name" value="Methyltransf_11"/>
    <property type="match status" value="1"/>
</dbReference>
<dbReference type="CDD" id="cd02440">
    <property type="entry name" value="AdoMet_MTases"/>
    <property type="match status" value="1"/>
</dbReference>
<evidence type="ECO:0000259" key="1">
    <source>
        <dbReference type="Pfam" id="PF08241"/>
    </source>
</evidence>
<dbReference type="AlphaFoldDB" id="A0A402AZ91"/>
<dbReference type="InterPro" id="IPR029063">
    <property type="entry name" value="SAM-dependent_MTases_sf"/>
</dbReference>
<dbReference type="PANTHER" id="PTHR45036:SF1">
    <property type="entry name" value="METHYLTRANSFERASE LIKE 7A"/>
    <property type="match status" value="1"/>
</dbReference>
<dbReference type="EMBL" id="BIFS01000002">
    <property type="protein sequence ID" value="GCE24393.1"/>
    <property type="molecule type" value="Genomic_DNA"/>
</dbReference>
<dbReference type="InterPro" id="IPR052356">
    <property type="entry name" value="Thiol_S-MT"/>
</dbReference>
<feature type="domain" description="Methyltransferase type 11" evidence="1">
    <location>
        <begin position="17"/>
        <end position="112"/>
    </location>
</feature>
<dbReference type="Proteomes" id="UP000287188">
    <property type="component" value="Unassembled WGS sequence"/>
</dbReference>
<evidence type="ECO:0000313" key="3">
    <source>
        <dbReference type="Proteomes" id="UP000287188"/>
    </source>
</evidence>
<evidence type="ECO:0000313" key="2">
    <source>
        <dbReference type="EMBL" id="GCE24393.1"/>
    </source>
</evidence>
<dbReference type="Gene3D" id="3.40.50.150">
    <property type="entry name" value="Vaccinia Virus protein VP39"/>
    <property type="match status" value="1"/>
</dbReference>
<keyword evidence="3" id="KW-1185">Reference proteome</keyword>
<protein>
    <submittedName>
        <fullName evidence="2">SAM-dependent methyltransferase</fullName>
    </submittedName>
</protein>